<protein>
    <submittedName>
        <fullName evidence="2">Uncharacterized protein</fullName>
    </submittedName>
</protein>
<keyword evidence="3" id="KW-1185">Reference proteome</keyword>
<dbReference type="OrthoDB" id="10440545at2759"/>
<dbReference type="AlphaFoldDB" id="A0A367J340"/>
<feature type="non-terminal residue" evidence="2">
    <location>
        <position position="251"/>
    </location>
</feature>
<dbReference type="STRING" id="86630.A0A367J340"/>
<evidence type="ECO:0000256" key="1">
    <source>
        <dbReference type="SAM" id="MobiDB-lite"/>
    </source>
</evidence>
<reference evidence="2 3" key="1">
    <citation type="journal article" date="2018" name="G3 (Bethesda)">
        <title>Phylogenetic and Phylogenomic Definition of Rhizopus Species.</title>
        <authorList>
            <person name="Gryganskyi A.P."/>
            <person name="Golan J."/>
            <person name="Dolatabadi S."/>
            <person name="Mondo S."/>
            <person name="Robb S."/>
            <person name="Idnurm A."/>
            <person name="Muszewska A."/>
            <person name="Steczkiewicz K."/>
            <person name="Masonjones S."/>
            <person name="Liao H.L."/>
            <person name="Gajdeczka M.T."/>
            <person name="Anike F."/>
            <person name="Vuek A."/>
            <person name="Anishchenko I.M."/>
            <person name="Voigt K."/>
            <person name="de Hoog G.S."/>
            <person name="Smith M.E."/>
            <person name="Heitman J."/>
            <person name="Vilgalys R."/>
            <person name="Stajich J.E."/>
        </authorList>
    </citation>
    <scope>NUCLEOTIDE SEQUENCE [LARGE SCALE GENOMIC DNA]</scope>
    <source>
        <strain evidence="2 3">CBS 357.93</strain>
    </source>
</reference>
<accession>A0A367J340</accession>
<sequence length="251" mass="28414">MLRLNSIHGVDCVWHGVWWVVVSVFHSKILFNHILASLLFNWRRCEKRLLEVHNQSLRLHHIKVANPQENSATNPPWSSNNQQPWRSYPQPIAHSQQYAAYYQQYATPNGYYPHYYQHSNTPPPPGTTTEAPPGVGANNYGYYGYYYPPTSNATTAPPGMQQQHPSAYYSQYNQYQYNQPPGTYSYSQPPRPPPPTTNSETNVNTATSSALTPGRPFQKIPPWSKQPVGAVAATTNLQTSVQQQAITKPEL</sequence>
<comment type="caution">
    <text evidence="2">The sequence shown here is derived from an EMBL/GenBank/DDBJ whole genome shotgun (WGS) entry which is preliminary data.</text>
</comment>
<evidence type="ECO:0000313" key="3">
    <source>
        <dbReference type="Proteomes" id="UP000252139"/>
    </source>
</evidence>
<evidence type="ECO:0000313" key="2">
    <source>
        <dbReference type="EMBL" id="RCH84345.1"/>
    </source>
</evidence>
<proteinExistence type="predicted"/>
<feature type="compositionally biased region" description="Polar residues" evidence="1">
    <location>
        <begin position="197"/>
        <end position="211"/>
    </location>
</feature>
<dbReference type="Proteomes" id="UP000252139">
    <property type="component" value="Unassembled WGS sequence"/>
</dbReference>
<gene>
    <name evidence="2" type="ORF">CU097_001848</name>
</gene>
<organism evidence="2 3">
    <name type="scientific">Rhizopus azygosporus</name>
    <name type="common">Rhizopus microsporus var. azygosporus</name>
    <dbReference type="NCBI Taxonomy" id="86630"/>
    <lineage>
        <taxon>Eukaryota</taxon>
        <taxon>Fungi</taxon>
        <taxon>Fungi incertae sedis</taxon>
        <taxon>Mucoromycota</taxon>
        <taxon>Mucoromycotina</taxon>
        <taxon>Mucoromycetes</taxon>
        <taxon>Mucorales</taxon>
        <taxon>Mucorineae</taxon>
        <taxon>Rhizopodaceae</taxon>
        <taxon>Rhizopus</taxon>
    </lineage>
</organism>
<feature type="region of interest" description="Disordered" evidence="1">
    <location>
        <begin position="179"/>
        <end position="225"/>
    </location>
</feature>
<name>A0A367J340_RHIAZ</name>
<dbReference type="EMBL" id="PJQL01002389">
    <property type="protein sequence ID" value="RCH84345.1"/>
    <property type="molecule type" value="Genomic_DNA"/>
</dbReference>